<dbReference type="InterPro" id="IPR036513">
    <property type="entry name" value="STAS_dom_sf"/>
</dbReference>
<evidence type="ECO:0000313" key="1">
    <source>
        <dbReference type="EMBL" id="GHH37946.1"/>
    </source>
</evidence>
<reference evidence="2" key="1">
    <citation type="journal article" date="2019" name="Int. J. Syst. Evol. Microbiol.">
        <title>The Global Catalogue of Microorganisms (GCM) 10K type strain sequencing project: providing services to taxonomists for standard genome sequencing and annotation.</title>
        <authorList>
            <consortium name="The Broad Institute Genomics Platform"/>
            <consortium name="The Broad Institute Genome Sequencing Center for Infectious Disease"/>
            <person name="Wu L."/>
            <person name="Ma J."/>
        </authorList>
    </citation>
    <scope>NUCLEOTIDE SEQUENCE [LARGE SCALE GENOMIC DNA]</scope>
    <source>
        <strain evidence="2">CGMCC 4.7683</strain>
    </source>
</reference>
<name>A0ABQ3MBZ5_9PSEU</name>
<proteinExistence type="predicted"/>
<dbReference type="EMBL" id="BNAY01000016">
    <property type="protein sequence ID" value="GHH37946.1"/>
    <property type="molecule type" value="Genomic_DNA"/>
</dbReference>
<dbReference type="RefSeq" id="WP_191259903.1">
    <property type="nucleotide sequence ID" value="NZ_BNAY01000016.1"/>
</dbReference>
<evidence type="ECO:0008006" key="3">
    <source>
        <dbReference type="Google" id="ProtNLM"/>
    </source>
</evidence>
<protein>
    <recommendedName>
        <fullName evidence="3">STAS domain-containing protein</fullName>
    </recommendedName>
</protein>
<accession>A0ABQ3MBZ5</accession>
<gene>
    <name evidence="1" type="ORF">GCM10017790_83090</name>
</gene>
<evidence type="ECO:0000313" key="2">
    <source>
        <dbReference type="Proteomes" id="UP000635387"/>
    </source>
</evidence>
<dbReference type="Proteomes" id="UP000635387">
    <property type="component" value="Unassembled WGS sequence"/>
</dbReference>
<sequence>MTALAAPDLSRPTPSFQVNATSDATVLDVAGELDLNVTDRLADCLGSELALGPPALIVDAADVTFCAVRALAISRH</sequence>
<organism evidence="1 2">
    <name type="scientific">Amycolatopsis oliviviridis</name>
    <dbReference type="NCBI Taxonomy" id="1471590"/>
    <lineage>
        <taxon>Bacteria</taxon>
        <taxon>Bacillati</taxon>
        <taxon>Actinomycetota</taxon>
        <taxon>Actinomycetes</taxon>
        <taxon>Pseudonocardiales</taxon>
        <taxon>Pseudonocardiaceae</taxon>
        <taxon>Amycolatopsis</taxon>
    </lineage>
</organism>
<comment type="caution">
    <text evidence="1">The sequence shown here is derived from an EMBL/GenBank/DDBJ whole genome shotgun (WGS) entry which is preliminary data.</text>
</comment>
<keyword evidence="2" id="KW-1185">Reference proteome</keyword>
<dbReference type="Gene3D" id="3.30.750.24">
    <property type="entry name" value="STAS domain"/>
    <property type="match status" value="1"/>
</dbReference>